<feature type="binding site" evidence="13">
    <location>
        <begin position="480"/>
        <end position="487"/>
    </location>
    <ligand>
        <name>ATP</name>
        <dbReference type="ChEBI" id="CHEBI:30616"/>
    </ligand>
</feature>
<dbReference type="PROSITE" id="PS51722">
    <property type="entry name" value="G_TR_2"/>
    <property type="match status" value="1"/>
</dbReference>
<comment type="pathway">
    <text evidence="12">Sulfur metabolism; hydrogen sulfide biosynthesis; sulfite from sulfate: step 1/3.</text>
</comment>
<accession>A0ABV3VIA8</accession>
<dbReference type="SUPFAM" id="SSF50465">
    <property type="entry name" value="EF-Tu/eEF-1alpha/eIF2-gamma C-terminal domain"/>
    <property type="match status" value="1"/>
</dbReference>
<evidence type="ECO:0000256" key="5">
    <source>
        <dbReference type="ARBA" id="ARBA00022679"/>
    </source>
</evidence>
<dbReference type="SUPFAM" id="SSF52540">
    <property type="entry name" value="P-loop containing nucleoside triphosphate hydrolases"/>
    <property type="match status" value="2"/>
</dbReference>
<dbReference type="Pfam" id="PF22594">
    <property type="entry name" value="GTP-eEF1A_C"/>
    <property type="match status" value="1"/>
</dbReference>
<comment type="function">
    <text evidence="2">APS kinase catalyzes the synthesis of activated sulfate.</text>
</comment>
<keyword evidence="13" id="KW-0418">Kinase</keyword>
<evidence type="ECO:0000313" key="17">
    <source>
        <dbReference type="Proteomes" id="UP001558474"/>
    </source>
</evidence>
<dbReference type="EMBL" id="JBDLOU010000059">
    <property type="protein sequence ID" value="MEX3741127.1"/>
    <property type="molecule type" value="Genomic_DNA"/>
</dbReference>
<reference evidence="16 17" key="1">
    <citation type="submission" date="2024-04" db="EMBL/GenBank/DDBJ databases">
        <title>Genomic Markers of Mycobacteria.</title>
        <authorList>
            <person name="Soliman M.S."/>
            <person name="Elkholy A."/>
            <person name="Soliman N.S."/>
            <person name="Abbas A."/>
            <person name="Khayrat S."/>
            <person name="Shawky S."/>
        </authorList>
    </citation>
    <scope>NUCLEOTIDE SEQUENCE [LARGE SCALE GENOMIC DNA]</scope>
    <source>
        <strain evidence="16 17">Egy-CU-AM5</strain>
    </source>
</reference>
<dbReference type="InterPro" id="IPR027417">
    <property type="entry name" value="P-loop_NTPase"/>
</dbReference>
<dbReference type="CDD" id="cd04095">
    <property type="entry name" value="CysN_NoDQ_III"/>
    <property type="match status" value="1"/>
</dbReference>
<evidence type="ECO:0000256" key="12">
    <source>
        <dbReference type="HAMAP-Rule" id="MF_00062"/>
    </source>
</evidence>
<evidence type="ECO:0000256" key="9">
    <source>
        <dbReference type="ARBA" id="ARBA00023134"/>
    </source>
</evidence>
<dbReference type="Pfam" id="PF01583">
    <property type="entry name" value="APS_kinase"/>
    <property type="match status" value="1"/>
</dbReference>
<feature type="binding site" evidence="12">
    <location>
        <begin position="41"/>
        <end position="48"/>
    </location>
    <ligand>
        <name>GTP</name>
        <dbReference type="ChEBI" id="CHEBI:37565"/>
    </ligand>
</feature>
<evidence type="ECO:0000256" key="8">
    <source>
        <dbReference type="ARBA" id="ARBA00022840"/>
    </source>
</evidence>
<comment type="similarity">
    <text evidence="3">In the C-terminal section; belongs to the APS kinase family.</text>
</comment>
<dbReference type="NCBIfam" id="NF003478">
    <property type="entry name" value="PRK05124.1"/>
    <property type="match status" value="1"/>
</dbReference>
<keyword evidence="10" id="KW-0511">Multifunctional enzyme</keyword>
<dbReference type="SUPFAM" id="SSF50447">
    <property type="entry name" value="Translation proteins"/>
    <property type="match status" value="1"/>
</dbReference>
<comment type="catalytic activity">
    <reaction evidence="11 12">
        <text>sulfate + ATP + H(+) = adenosine 5'-phosphosulfate + diphosphate</text>
        <dbReference type="Rhea" id="RHEA:18133"/>
        <dbReference type="ChEBI" id="CHEBI:15378"/>
        <dbReference type="ChEBI" id="CHEBI:16189"/>
        <dbReference type="ChEBI" id="CHEBI:30616"/>
        <dbReference type="ChEBI" id="CHEBI:33019"/>
        <dbReference type="ChEBI" id="CHEBI:58243"/>
        <dbReference type="EC" id="2.7.7.4"/>
    </reaction>
</comment>
<organism evidence="16 17">
    <name type="scientific">Mycolicibacterium porcinum</name>
    <dbReference type="NCBI Taxonomy" id="39693"/>
    <lineage>
        <taxon>Bacteria</taxon>
        <taxon>Bacillati</taxon>
        <taxon>Actinomycetota</taxon>
        <taxon>Actinomycetes</taxon>
        <taxon>Mycobacteriales</taxon>
        <taxon>Mycobacteriaceae</taxon>
        <taxon>Mycolicibacterium</taxon>
    </lineage>
</organism>
<protein>
    <recommendedName>
        <fullName evidence="12 13">Multifunctional fusion protein</fullName>
    </recommendedName>
    <domain>
        <recommendedName>
            <fullName evidence="12">Sulfate adenylyltransferase subunit 1</fullName>
            <ecNumber evidence="12">2.7.7.4</ecNumber>
        </recommendedName>
        <alternativeName>
            <fullName evidence="12">ATP-sulfurylase large subunit</fullName>
        </alternativeName>
        <alternativeName>
            <fullName evidence="12">Sulfate adenylate transferase</fullName>
            <shortName evidence="12">SAT</shortName>
        </alternativeName>
    </domain>
    <domain>
        <recommendedName>
            <fullName evidence="13">Adenylyl-sulfate kinase</fullName>
            <ecNumber evidence="13">2.7.1.25</ecNumber>
        </recommendedName>
        <alternativeName>
            <fullName evidence="13">APS kinase</fullName>
        </alternativeName>
        <alternativeName>
            <fullName evidence="13">ATP adenosine-5'-phosphosulfate 3'-phosphotransferase</fullName>
        </alternativeName>
        <alternativeName>
            <fullName evidence="13">Adenosine-5'-phosphosulfate kinase</fullName>
        </alternativeName>
    </domain>
</protein>
<dbReference type="HAMAP" id="MF_00062">
    <property type="entry name" value="Sulf_adenylyltr_sub1"/>
    <property type="match status" value="1"/>
</dbReference>
<dbReference type="NCBIfam" id="NF003013">
    <property type="entry name" value="PRK03846.1"/>
    <property type="match status" value="1"/>
</dbReference>
<dbReference type="EC" id="2.7.1.25" evidence="13"/>
<dbReference type="InterPro" id="IPR009001">
    <property type="entry name" value="Transl_elong_EF1A/Init_IF2_C"/>
</dbReference>
<dbReference type="RefSeq" id="WP_081814280.1">
    <property type="nucleotide sequence ID" value="NZ_JACKVC010000012.1"/>
</dbReference>
<comment type="function">
    <text evidence="13">Catalyzes the synthesis of activated sulfate.</text>
</comment>
<keyword evidence="17" id="KW-1185">Reference proteome</keyword>
<dbReference type="InterPro" id="IPR009000">
    <property type="entry name" value="Transl_B-barrel_sf"/>
</dbReference>
<evidence type="ECO:0000256" key="1">
    <source>
        <dbReference type="ARBA" id="ARBA00001823"/>
    </source>
</evidence>
<dbReference type="InterPro" id="IPR059117">
    <property type="entry name" value="APS_kinase_dom"/>
</dbReference>
<dbReference type="InterPro" id="IPR050100">
    <property type="entry name" value="TRAFAC_GTPase_members"/>
</dbReference>
<evidence type="ECO:0000256" key="10">
    <source>
        <dbReference type="ARBA" id="ARBA00023268"/>
    </source>
</evidence>
<name>A0ABV3VIA8_9MYCO</name>
<comment type="caution">
    <text evidence="16">The sequence shown here is derived from an EMBL/GenBank/DDBJ whole genome shotgun (WGS) entry which is preliminary data.</text>
</comment>
<dbReference type="Gene3D" id="2.40.30.10">
    <property type="entry name" value="Translation factors"/>
    <property type="match status" value="2"/>
</dbReference>
<keyword evidence="7 12" id="KW-0547">Nucleotide-binding</keyword>
<gene>
    <name evidence="12 16" type="primary">cysN</name>
    <name evidence="13" type="synonym">cysC</name>
    <name evidence="16" type="ORF">ABFW12_23140</name>
</gene>
<dbReference type="CDD" id="cd03695">
    <property type="entry name" value="CysN_NodQ_II"/>
    <property type="match status" value="1"/>
</dbReference>
<dbReference type="NCBIfam" id="TIGR02034">
    <property type="entry name" value="CysN"/>
    <property type="match status" value="1"/>
</dbReference>
<evidence type="ECO:0000259" key="15">
    <source>
        <dbReference type="PROSITE" id="PS51722"/>
    </source>
</evidence>
<dbReference type="CDD" id="cd04166">
    <property type="entry name" value="CysN_ATPS"/>
    <property type="match status" value="1"/>
</dbReference>
<dbReference type="InterPro" id="IPR041757">
    <property type="entry name" value="CysN_GTP-bd"/>
</dbReference>
<dbReference type="CDD" id="cd02027">
    <property type="entry name" value="APSK"/>
    <property type="match status" value="1"/>
</dbReference>
<evidence type="ECO:0000313" key="16">
    <source>
        <dbReference type="EMBL" id="MEX3741127.1"/>
    </source>
</evidence>
<dbReference type="InterPro" id="IPR000795">
    <property type="entry name" value="T_Tr_GTP-bd_dom"/>
</dbReference>
<dbReference type="PROSITE" id="PS00301">
    <property type="entry name" value="G_TR_1"/>
    <property type="match status" value="1"/>
</dbReference>
<dbReference type="PRINTS" id="PR00315">
    <property type="entry name" value="ELONGATNFCT"/>
</dbReference>
<dbReference type="NCBIfam" id="NF004035">
    <property type="entry name" value="PRK05506.1"/>
    <property type="match status" value="1"/>
</dbReference>
<feature type="binding site" evidence="12">
    <location>
        <begin position="173"/>
        <end position="176"/>
    </location>
    <ligand>
        <name>GTP</name>
        <dbReference type="ChEBI" id="CHEBI:37565"/>
    </ligand>
</feature>
<dbReference type="InterPro" id="IPR044139">
    <property type="entry name" value="CysN_NoDQ_III"/>
</dbReference>
<dbReference type="EC" id="2.7.7.4" evidence="12"/>
<keyword evidence="9 12" id="KW-0342">GTP-binding</keyword>
<dbReference type="InterPro" id="IPR002891">
    <property type="entry name" value="APS"/>
</dbReference>
<evidence type="ECO:0000256" key="3">
    <source>
        <dbReference type="ARBA" id="ARBA00005438"/>
    </source>
</evidence>
<sequence length="644" mass="71012">MTGSPRPEWKTASARGISDERSREEERAQLMSTLLRIATAGSVDDGKSTLIGRLLYDSKAVMEDQLAAVERTSKERGNDYTDLALVTDGLRAEREQGITIDVAYRYFATAKRKFIIADTPGHIQYTRNMVTGASTAQLVIVLVDARHGLLEQSRRHAFLASLLGIQHIVLAVNKMDLIDWDQERFEAIRDEFHAFAARLDVHDVTTIPMSALNGDNVVTKSDVTPWYEGPSLLSHLEDVYIAGDRNLVDVRFPVQYVIRPQTHEHADHRSYAGTVASGVLRPGDDVIVLPAGKPTRITQIDGPSGLVEEAFPPMAVSISLSDDIDISRGDMIARPNNQPRVTQEFDATVCWMADESSLEPGREYLIKHTTRTTRAKVTGLDYRLDVNTLHRDKSASALKLNELGRITLRTQAPLLLDEYSRNAATGSFILIDPNTNGTVGAGMVLRDSRNETASPNAVRHESLVTPGDRLSRGRTIWFTGLSGSGKSSVAMLVEQKLLEKGVPAYVLDGDNLRHGLNADLGFSMADRAENLRRLAHVAALLADSGQVVLVPAISPLEEHRELARKVANEGGVDFYEVFCDTPLEDCERRDPKGLYAKARAGEITHFTGIDSPYQRPKNPDLRLTPDHSTAELADMVIELLELPS</sequence>
<feature type="domain" description="Tr-type G" evidence="15">
    <location>
        <begin position="32"/>
        <end position="247"/>
    </location>
</feature>
<dbReference type="HAMAP" id="MF_00065">
    <property type="entry name" value="Adenylyl_sulf_kinase"/>
    <property type="match status" value="1"/>
</dbReference>
<evidence type="ECO:0000256" key="2">
    <source>
        <dbReference type="ARBA" id="ARBA00002357"/>
    </source>
</evidence>
<comment type="pathway">
    <text evidence="13">Sulfur metabolism; hydrogen sulfide biosynthesis; sulfite from sulfate: step 2/3.</text>
</comment>
<dbReference type="Pfam" id="PF00009">
    <property type="entry name" value="GTP_EFTU"/>
    <property type="match status" value="1"/>
</dbReference>
<feature type="binding site" evidence="12">
    <location>
        <begin position="118"/>
        <end position="122"/>
    </location>
    <ligand>
        <name>GTP</name>
        <dbReference type="ChEBI" id="CHEBI:37565"/>
    </ligand>
</feature>
<comment type="similarity">
    <text evidence="12">Belongs to the TRAFAC class translation factor GTPase superfamily. Classic translation factor GTPase family. CysN/NodQ subfamily.</text>
</comment>
<keyword evidence="6 12" id="KW-0548">Nucleotidyltransferase</keyword>
<proteinExistence type="inferred from homology"/>
<comment type="similarity">
    <text evidence="4">In the N-terminal section; belongs to the TRAFAC class translation factor GTPase superfamily. Classic translation factor GTPase family. CysN/NodQ subfamily.</text>
</comment>
<evidence type="ECO:0000256" key="6">
    <source>
        <dbReference type="ARBA" id="ARBA00022695"/>
    </source>
</evidence>
<comment type="subunit">
    <text evidence="12">Heterodimer composed of CysD, the smaller subunit, and CysN.</text>
</comment>
<evidence type="ECO:0000256" key="7">
    <source>
        <dbReference type="ARBA" id="ARBA00022741"/>
    </source>
</evidence>
<evidence type="ECO:0000256" key="4">
    <source>
        <dbReference type="ARBA" id="ARBA00007237"/>
    </source>
</evidence>
<evidence type="ECO:0000256" key="14">
    <source>
        <dbReference type="SAM" id="MobiDB-lite"/>
    </source>
</evidence>
<dbReference type="PANTHER" id="PTHR23115">
    <property type="entry name" value="TRANSLATION FACTOR"/>
    <property type="match status" value="1"/>
</dbReference>
<feature type="active site" description="Phosphoserine intermediate" evidence="13">
    <location>
        <position position="554"/>
    </location>
</feature>
<dbReference type="InterPro" id="IPR044138">
    <property type="entry name" value="CysN_II"/>
</dbReference>
<dbReference type="InterPro" id="IPR011779">
    <property type="entry name" value="SO4_adenylTrfase_lsu"/>
</dbReference>
<feature type="region of interest" description="Disordered" evidence="14">
    <location>
        <begin position="1"/>
        <end position="25"/>
    </location>
</feature>
<dbReference type="NCBIfam" id="TIGR00455">
    <property type="entry name" value="apsK"/>
    <property type="match status" value="1"/>
</dbReference>
<keyword evidence="5 12" id="KW-0808">Transferase</keyword>
<comment type="similarity">
    <text evidence="13">Belongs to the APS kinase family.</text>
</comment>
<keyword evidence="13" id="KW-0597">Phosphoprotein</keyword>
<dbReference type="Proteomes" id="UP001558474">
    <property type="component" value="Unassembled WGS sequence"/>
</dbReference>
<dbReference type="GO" id="GO:0004781">
    <property type="term" value="F:sulfate adenylyltransferase (ATP) activity"/>
    <property type="evidence" value="ECO:0007669"/>
    <property type="project" value="UniProtKB-EC"/>
</dbReference>
<dbReference type="InterPro" id="IPR031157">
    <property type="entry name" value="G_TR_CS"/>
</dbReference>
<evidence type="ECO:0000256" key="11">
    <source>
        <dbReference type="ARBA" id="ARBA00049370"/>
    </source>
</evidence>
<keyword evidence="8 12" id="KW-0067">ATP-binding</keyword>
<dbReference type="InterPro" id="IPR054696">
    <property type="entry name" value="GTP-eEF1A_C"/>
</dbReference>
<evidence type="ECO:0000256" key="13">
    <source>
        <dbReference type="HAMAP-Rule" id="MF_00065"/>
    </source>
</evidence>
<comment type="catalytic activity">
    <reaction evidence="1 13">
        <text>adenosine 5'-phosphosulfate + ATP = 3'-phosphoadenylyl sulfate + ADP + H(+)</text>
        <dbReference type="Rhea" id="RHEA:24152"/>
        <dbReference type="ChEBI" id="CHEBI:15378"/>
        <dbReference type="ChEBI" id="CHEBI:30616"/>
        <dbReference type="ChEBI" id="CHEBI:58243"/>
        <dbReference type="ChEBI" id="CHEBI:58339"/>
        <dbReference type="ChEBI" id="CHEBI:456216"/>
        <dbReference type="EC" id="2.7.1.25"/>
    </reaction>
</comment>
<comment type="function">
    <text evidence="12">With CysD forms the ATP sulfurylase (ATPS) that catalyzes the adenylation of sulfate producing adenosine 5'-phosphosulfate (APS) and diphosphate, the first enzymatic step in sulfur assimilation pathway. APS synthesis involves the formation of a high-energy phosphoric-sulfuric acid anhydride bond driven by GTP hydrolysis by CysN coupled to ATP hydrolysis by CysD.</text>
</comment>
<dbReference type="Gene3D" id="3.40.50.300">
    <property type="entry name" value="P-loop containing nucleotide triphosphate hydrolases"/>
    <property type="match status" value="2"/>
</dbReference>